<feature type="transmembrane region" description="Helical" evidence="8">
    <location>
        <begin position="432"/>
        <end position="465"/>
    </location>
</feature>
<dbReference type="InterPro" id="IPR023271">
    <property type="entry name" value="Aquaporin-like"/>
</dbReference>
<feature type="transmembrane region" description="Helical" evidence="8">
    <location>
        <begin position="533"/>
        <end position="551"/>
    </location>
</feature>
<dbReference type="GO" id="GO:0015254">
    <property type="term" value="F:glycerol channel activity"/>
    <property type="evidence" value="ECO:0007669"/>
    <property type="project" value="TreeGrafter"/>
</dbReference>
<evidence type="ECO:0000256" key="5">
    <source>
        <dbReference type="ARBA" id="ARBA00022989"/>
    </source>
</evidence>
<evidence type="ECO:0000313" key="10">
    <source>
        <dbReference type="Proteomes" id="UP000070133"/>
    </source>
</evidence>
<feature type="region of interest" description="Disordered" evidence="7">
    <location>
        <begin position="212"/>
        <end position="349"/>
    </location>
</feature>
<keyword evidence="4 8" id="KW-0812">Transmembrane</keyword>
<gene>
    <name evidence="9" type="ORF">AC578_7837</name>
</gene>
<dbReference type="PANTHER" id="PTHR43829">
    <property type="entry name" value="AQUAPORIN OR AQUAGLYCEROPORIN RELATED"/>
    <property type="match status" value="1"/>
</dbReference>
<dbReference type="GO" id="GO:0015250">
    <property type="term" value="F:water channel activity"/>
    <property type="evidence" value="ECO:0007669"/>
    <property type="project" value="TreeGrafter"/>
</dbReference>
<evidence type="ECO:0000313" key="9">
    <source>
        <dbReference type="EMBL" id="KXT02406.1"/>
    </source>
</evidence>
<feature type="compositionally biased region" description="Polar residues" evidence="7">
    <location>
        <begin position="99"/>
        <end position="122"/>
    </location>
</feature>
<evidence type="ECO:0000256" key="6">
    <source>
        <dbReference type="ARBA" id="ARBA00023136"/>
    </source>
</evidence>
<dbReference type="AlphaFoldDB" id="A0A139HJ17"/>
<dbReference type="STRING" id="321146.A0A139HJ17"/>
<feature type="compositionally biased region" description="Low complexity" evidence="7">
    <location>
        <begin position="252"/>
        <end position="270"/>
    </location>
</feature>
<feature type="region of interest" description="Disordered" evidence="7">
    <location>
        <begin position="1"/>
        <end position="134"/>
    </location>
</feature>
<name>A0A139HJ17_9PEZI</name>
<dbReference type="Pfam" id="PF00230">
    <property type="entry name" value="MIP"/>
    <property type="match status" value="1"/>
</dbReference>
<keyword evidence="10" id="KW-1185">Reference proteome</keyword>
<feature type="compositionally biased region" description="Basic and acidic residues" evidence="7">
    <location>
        <begin position="228"/>
        <end position="237"/>
    </location>
</feature>
<dbReference type="OrthoDB" id="3222at2759"/>
<sequence>MHNQMDSEGENRDYNRNRSRSEAIPVRRDDYLLPHPESEPNRTTPDQQSSGDGHDGQDDFGQPRRAATVAARDFRSPQRTTTALQPETSKHSSLRRRSTAASKRSQGAEARSSTAAGRSKLQTLAGPEITPQVEATYQPYVNPGYVDLNPAYEQPANAKPVWSLAKPLPRVVRPGMVPTNSEIFQSRQQPQLPGENTQKVGVEVDPNDLEAGRIQPAINPAKVSAQLKDSRAQREDNFLSSQIGRRGTITGRLSTRPTRASSTASQTAGRGRATSRASQNQVSFDEPGKSHSQPGQDGKAGEEVPPISPGMEKIPSAPDDLGATPLEAIPEHHEPPTRPASLAEAEDDDISQATLHEDEEPELWVDMDPIKLIDNPPWVKEVHNNHTWWSIARTQRREFLAEFLATFVQLTTGFCADTQTTLNNNGNPNSTAWAWGFSTMIGIYISGGISGAHLNPAITLMLWFYRGFPKRKVPEYVLAQLLAAFLAAFVAHGLYLAGIQNYINTSTTTDPASDILNGFITSRRFTFIDTATAFFNEFLGTAFLACSVLALGDDQNAPPGAGMNSLILGLVITGLNLSFVYNTGLAMNPTRDLGPRLAMLALGYGKQLFTNPYWIYGPIVAPVLGAFAGGALYDVAIFTGGESPINYPWTRTKRSYRKGKAKWKRRLHLAKRDPIEDTHWEVDTTRE</sequence>
<accession>A0A139HJ17</accession>
<feature type="transmembrane region" description="Helical" evidence="8">
    <location>
        <begin position="563"/>
        <end position="581"/>
    </location>
</feature>
<dbReference type="Proteomes" id="UP000070133">
    <property type="component" value="Unassembled WGS sequence"/>
</dbReference>
<evidence type="ECO:0000256" key="3">
    <source>
        <dbReference type="ARBA" id="ARBA00022448"/>
    </source>
</evidence>
<evidence type="ECO:0000256" key="8">
    <source>
        <dbReference type="SAM" id="Phobius"/>
    </source>
</evidence>
<evidence type="ECO:0008006" key="11">
    <source>
        <dbReference type="Google" id="ProtNLM"/>
    </source>
</evidence>
<dbReference type="InterPro" id="IPR000425">
    <property type="entry name" value="MIP"/>
</dbReference>
<comment type="similarity">
    <text evidence="2">Belongs to the MIP/aquaporin (TC 1.A.8) family.</text>
</comment>
<dbReference type="SUPFAM" id="SSF81338">
    <property type="entry name" value="Aquaporin-like"/>
    <property type="match status" value="1"/>
</dbReference>
<keyword evidence="6 8" id="KW-0472">Membrane</keyword>
<dbReference type="PANTHER" id="PTHR43829:SF24">
    <property type="entry name" value="MIP AQUAPORIN (EUROFUNG)"/>
    <property type="match status" value="1"/>
</dbReference>
<evidence type="ECO:0000256" key="2">
    <source>
        <dbReference type="ARBA" id="ARBA00006175"/>
    </source>
</evidence>
<keyword evidence="3" id="KW-0813">Transport</keyword>
<dbReference type="GO" id="GO:0005886">
    <property type="term" value="C:plasma membrane"/>
    <property type="evidence" value="ECO:0007669"/>
    <property type="project" value="TreeGrafter"/>
</dbReference>
<dbReference type="PRINTS" id="PR00783">
    <property type="entry name" value="MINTRINSICP"/>
</dbReference>
<feature type="compositionally biased region" description="Polar residues" evidence="7">
    <location>
        <begin position="77"/>
        <end position="87"/>
    </location>
</feature>
<keyword evidence="5 8" id="KW-1133">Transmembrane helix</keyword>
<evidence type="ECO:0000256" key="7">
    <source>
        <dbReference type="SAM" id="MobiDB-lite"/>
    </source>
</evidence>
<dbReference type="EMBL" id="LFZN01000042">
    <property type="protein sequence ID" value="KXT02406.1"/>
    <property type="molecule type" value="Genomic_DNA"/>
</dbReference>
<comment type="caution">
    <text evidence="9">The sequence shown here is derived from an EMBL/GenBank/DDBJ whole genome shotgun (WGS) entry which is preliminary data.</text>
</comment>
<comment type="subcellular location">
    <subcellularLocation>
        <location evidence="1">Membrane</location>
        <topology evidence="1">Multi-pass membrane protein</topology>
    </subcellularLocation>
</comment>
<evidence type="ECO:0000256" key="1">
    <source>
        <dbReference type="ARBA" id="ARBA00004141"/>
    </source>
</evidence>
<feature type="transmembrane region" description="Helical" evidence="8">
    <location>
        <begin position="477"/>
        <end position="497"/>
    </location>
</feature>
<organism evidence="9 10">
    <name type="scientific">Pseudocercospora eumusae</name>
    <dbReference type="NCBI Taxonomy" id="321146"/>
    <lineage>
        <taxon>Eukaryota</taxon>
        <taxon>Fungi</taxon>
        <taxon>Dikarya</taxon>
        <taxon>Ascomycota</taxon>
        <taxon>Pezizomycotina</taxon>
        <taxon>Dothideomycetes</taxon>
        <taxon>Dothideomycetidae</taxon>
        <taxon>Mycosphaerellales</taxon>
        <taxon>Mycosphaerellaceae</taxon>
        <taxon>Pseudocercospora</taxon>
    </lineage>
</organism>
<evidence type="ECO:0000256" key="4">
    <source>
        <dbReference type="ARBA" id="ARBA00022692"/>
    </source>
</evidence>
<feature type="transmembrane region" description="Helical" evidence="8">
    <location>
        <begin position="613"/>
        <end position="633"/>
    </location>
</feature>
<feature type="compositionally biased region" description="Basic and acidic residues" evidence="7">
    <location>
        <begin position="9"/>
        <end position="40"/>
    </location>
</feature>
<reference evidence="9 10" key="1">
    <citation type="submission" date="2015-07" db="EMBL/GenBank/DDBJ databases">
        <title>Comparative genomics of the Sigatoka disease complex on banana suggests a link between parallel evolutionary changes in Pseudocercospora fijiensis and Pseudocercospora eumusae and increased virulence on the banana host.</title>
        <authorList>
            <person name="Chang T.-C."/>
            <person name="Salvucci A."/>
            <person name="Crous P.W."/>
            <person name="Stergiopoulos I."/>
        </authorList>
    </citation>
    <scope>NUCLEOTIDE SEQUENCE [LARGE SCALE GENOMIC DNA]</scope>
    <source>
        <strain evidence="9 10">CBS 114824</strain>
    </source>
</reference>
<proteinExistence type="inferred from homology"/>
<dbReference type="InterPro" id="IPR050363">
    <property type="entry name" value="MIP/Aquaporin"/>
</dbReference>
<protein>
    <recommendedName>
        <fullName evidence="11">Aquaporin-like protein</fullName>
    </recommendedName>
</protein>
<dbReference type="Gene3D" id="1.20.1080.10">
    <property type="entry name" value="Glycerol uptake facilitator protein"/>
    <property type="match status" value="1"/>
</dbReference>